<protein>
    <submittedName>
        <fullName evidence="2">Uncharacterized protein</fullName>
    </submittedName>
</protein>
<reference evidence="2" key="1">
    <citation type="submission" date="2023-06" db="EMBL/GenBank/DDBJ databases">
        <title>Genomic analysis of the entomopathogenic nematode Steinernema hermaphroditum.</title>
        <authorList>
            <person name="Schwarz E.M."/>
            <person name="Heppert J.K."/>
            <person name="Baniya A."/>
            <person name="Schwartz H.T."/>
            <person name="Tan C.-H."/>
            <person name="Antoshechkin I."/>
            <person name="Sternberg P.W."/>
            <person name="Goodrich-Blair H."/>
            <person name="Dillman A.R."/>
        </authorList>
    </citation>
    <scope>NUCLEOTIDE SEQUENCE</scope>
    <source>
        <strain evidence="2">PS9179</strain>
        <tissue evidence="2">Whole animal</tissue>
    </source>
</reference>
<evidence type="ECO:0000313" key="3">
    <source>
        <dbReference type="Proteomes" id="UP001175271"/>
    </source>
</evidence>
<organism evidence="2 3">
    <name type="scientific">Steinernema hermaphroditum</name>
    <dbReference type="NCBI Taxonomy" id="289476"/>
    <lineage>
        <taxon>Eukaryota</taxon>
        <taxon>Metazoa</taxon>
        <taxon>Ecdysozoa</taxon>
        <taxon>Nematoda</taxon>
        <taxon>Chromadorea</taxon>
        <taxon>Rhabditida</taxon>
        <taxon>Tylenchina</taxon>
        <taxon>Panagrolaimomorpha</taxon>
        <taxon>Strongyloidoidea</taxon>
        <taxon>Steinernematidae</taxon>
        <taxon>Steinernema</taxon>
    </lineage>
</organism>
<dbReference type="EMBL" id="JAUCMV010000004">
    <property type="protein sequence ID" value="KAK0404776.1"/>
    <property type="molecule type" value="Genomic_DNA"/>
</dbReference>
<dbReference type="Proteomes" id="UP001175271">
    <property type="component" value="Unassembled WGS sequence"/>
</dbReference>
<keyword evidence="3" id="KW-1185">Reference proteome</keyword>
<evidence type="ECO:0000256" key="1">
    <source>
        <dbReference type="SAM" id="MobiDB-lite"/>
    </source>
</evidence>
<evidence type="ECO:0000313" key="2">
    <source>
        <dbReference type="EMBL" id="KAK0404776.1"/>
    </source>
</evidence>
<proteinExistence type="predicted"/>
<feature type="region of interest" description="Disordered" evidence="1">
    <location>
        <begin position="24"/>
        <end position="48"/>
    </location>
</feature>
<gene>
    <name evidence="2" type="ORF">QR680_017620</name>
</gene>
<name>A0AA39LNZ6_9BILA</name>
<accession>A0AA39LNZ6</accession>
<dbReference type="AlphaFoldDB" id="A0AA39LNZ6"/>
<comment type="caution">
    <text evidence="2">The sequence shown here is derived from an EMBL/GenBank/DDBJ whole genome shotgun (WGS) entry which is preliminary data.</text>
</comment>
<sequence>MYRVAPHSTNAKASPAGYLIYHMSPYHDEPSPTPASSSPSGDRPLLELSSEELETCQVTLMARIMKLSAALRL</sequence>